<keyword evidence="2" id="KW-1185">Reference proteome</keyword>
<dbReference type="EMBL" id="ML976724">
    <property type="protein sequence ID" value="KAF1968128.1"/>
    <property type="molecule type" value="Genomic_DNA"/>
</dbReference>
<accession>A0A6A5UTU3</accession>
<dbReference type="Proteomes" id="UP000800036">
    <property type="component" value="Unassembled WGS sequence"/>
</dbReference>
<name>A0A6A5UTU3_9PLEO</name>
<evidence type="ECO:0000313" key="1">
    <source>
        <dbReference type="EMBL" id="KAF1968128.1"/>
    </source>
</evidence>
<protein>
    <submittedName>
        <fullName evidence="1">Uncharacterized protein</fullName>
    </submittedName>
</protein>
<reference evidence="1" key="1">
    <citation type="journal article" date="2020" name="Stud. Mycol.">
        <title>101 Dothideomycetes genomes: a test case for predicting lifestyles and emergence of pathogens.</title>
        <authorList>
            <person name="Haridas S."/>
            <person name="Albert R."/>
            <person name="Binder M."/>
            <person name="Bloem J."/>
            <person name="Labutti K."/>
            <person name="Salamov A."/>
            <person name="Andreopoulos B."/>
            <person name="Baker S."/>
            <person name="Barry K."/>
            <person name="Bills G."/>
            <person name="Bluhm B."/>
            <person name="Cannon C."/>
            <person name="Castanera R."/>
            <person name="Culley D."/>
            <person name="Daum C."/>
            <person name="Ezra D."/>
            <person name="Gonzalez J."/>
            <person name="Henrissat B."/>
            <person name="Kuo A."/>
            <person name="Liang C."/>
            <person name="Lipzen A."/>
            <person name="Lutzoni F."/>
            <person name="Magnuson J."/>
            <person name="Mondo S."/>
            <person name="Nolan M."/>
            <person name="Ohm R."/>
            <person name="Pangilinan J."/>
            <person name="Park H.-J."/>
            <person name="Ramirez L."/>
            <person name="Alfaro M."/>
            <person name="Sun H."/>
            <person name="Tritt A."/>
            <person name="Yoshinaga Y."/>
            <person name="Zwiers L.-H."/>
            <person name="Turgeon B."/>
            <person name="Goodwin S."/>
            <person name="Spatafora J."/>
            <person name="Crous P."/>
            <person name="Grigoriev I."/>
        </authorList>
    </citation>
    <scope>NUCLEOTIDE SEQUENCE</scope>
    <source>
        <strain evidence="1">CBS 107.79</strain>
    </source>
</reference>
<organism evidence="1 2">
    <name type="scientific">Bimuria novae-zelandiae CBS 107.79</name>
    <dbReference type="NCBI Taxonomy" id="1447943"/>
    <lineage>
        <taxon>Eukaryota</taxon>
        <taxon>Fungi</taxon>
        <taxon>Dikarya</taxon>
        <taxon>Ascomycota</taxon>
        <taxon>Pezizomycotina</taxon>
        <taxon>Dothideomycetes</taxon>
        <taxon>Pleosporomycetidae</taxon>
        <taxon>Pleosporales</taxon>
        <taxon>Massarineae</taxon>
        <taxon>Didymosphaeriaceae</taxon>
        <taxon>Bimuria</taxon>
    </lineage>
</organism>
<proteinExistence type="predicted"/>
<dbReference type="AlphaFoldDB" id="A0A6A5UTU3"/>
<gene>
    <name evidence="1" type="ORF">BU23DRAFT_481279</name>
</gene>
<sequence>ISFFKKERILRSFKAIKILPLNLKVIFKRFKKLILEQDKRERSSLVFSKNISLNYRA</sequence>
<evidence type="ECO:0000313" key="2">
    <source>
        <dbReference type="Proteomes" id="UP000800036"/>
    </source>
</evidence>
<feature type="non-terminal residue" evidence="1">
    <location>
        <position position="1"/>
    </location>
</feature>